<feature type="DNA-binding region" description="H-T-H motif" evidence="2">
    <location>
        <begin position="27"/>
        <end position="46"/>
    </location>
</feature>
<reference evidence="5" key="1">
    <citation type="submission" date="2009-09" db="EMBL/GenBank/DDBJ databases">
        <title>The complete chromosome of Sebaldella termitidis ATCC 33386.</title>
        <authorList>
            <consortium name="US DOE Joint Genome Institute (JGI-PGF)"/>
            <person name="Lucas S."/>
            <person name="Copeland A."/>
            <person name="Lapidus A."/>
            <person name="Glavina del Rio T."/>
            <person name="Dalin E."/>
            <person name="Tice H."/>
            <person name="Bruce D."/>
            <person name="Goodwin L."/>
            <person name="Pitluck S."/>
            <person name="Kyrpides N."/>
            <person name="Mavromatis K."/>
            <person name="Ivanova N."/>
            <person name="Mikhailova N."/>
            <person name="Sims D."/>
            <person name="Meincke L."/>
            <person name="Brettin T."/>
            <person name="Detter J.C."/>
            <person name="Han C."/>
            <person name="Larimer F."/>
            <person name="Land M."/>
            <person name="Hauser L."/>
            <person name="Markowitz V."/>
            <person name="Cheng J.F."/>
            <person name="Hugenholtz P."/>
            <person name="Woyke T."/>
            <person name="Wu D."/>
            <person name="Eisen J.A."/>
        </authorList>
    </citation>
    <scope>NUCLEOTIDE SEQUENCE [LARGE SCALE GENOMIC DNA]</scope>
    <source>
        <strain evidence="5">ATCC 33386 / NCTC 11300</strain>
    </source>
</reference>
<dbReference type="eggNOG" id="COG1309">
    <property type="taxonomic scope" value="Bacteria"/>
</dbReference>
<organism evidence="4 5">
    <name type="scientific">Sebaldella termitidis (strain ATCC 33386 / NCTC 11300)</name>
    <dbReference type="NCBI Taxonomy" id="526218"/>
    <lineage>
        <taxon>Bacteria</taxon>
        <taxon>Fusobacteriati</taxon>
        <taxon>Fusobacteriota</taxon>
        <taxon>Fusobacteriia</taxon>
        <taxon>Fusobacteriales</taxon>
        <taxon>Leptotrichiaceae</taxon>
        <taxon>Sebaldella</taxon>
    </lineage>
</organism>
<dbReference type="InterPro" id="IPR009057">
    <property type="entry name" value="Homeodomain-like_sf"/>
</dbReference>
<dbReference type="Pfam" id="PF00440">
    <property type="entry name" value="TetR_N"/>
    <property type="match status" value="1"/>
</dbReference>
<keyword evidence="1 2" id="KW-0238">DNA-binding</keyword>
<dbReference type="InterPro" id="IPR050624">
    <property type="entry name" value="HTH-type_Tx_Regulator"/>
</dbReference>
<evidence type="ECO:0000313" key="5">
    <source>
        <dbReference type="Proteomes" id="UP000000845"/>
    </source>
</evidence>
<dbReference type="SUPFAM" id="SSF48498">
    <property type="entry name" value="Tetracyclin repressor-like, C-terminal domain"/>
    <property type="match status" value="1"/>
</dbReference>
<dbReference type="Gene3D" id="1.10.357.10">
    <property type="entry name" value="Tetracycline Repressor, domain 2"/>
    <property type="match status" value="1"/>
</dbReference>
<reference evidence="4 5" key="2">
    <citation type="journal article" date="2010" name="Stand. Genomic Sci.">
        <title>Complete genome sequence of Sebaldella termitidis type strain (NCTC 11300).</title>
        <authorList>
            <person name="Harmon-Smith M."/>
            <person name="Celia L."/>
            <person name="Chertkov O."/>
            <person name="Lapidus A."/>
            <person name="Copeland A."/>
            <person name="Glavina Del Rio T."/>
            <person name="Nolan M."/>
            <person name="Lucas S."/>
            <person name="Tice H."/>
            <person name="Cheng J.F."/>
            <person name="Han C."/>
            <person name="Detter J.C."/>
            <person name="Bruce D."/>
            <person name="Goodwin L."/>
            <person name="Pitluck S."/>
            <person name="Pati A."/>
            <person name="Liolios K."/>
            <person name="Ivanova N."/>
            <person name="Mavromatis K."/>
            <person name="Mikhailova N."/>
            <person name="Chen A."/>
            <person name="Palaniappan K."/>
            <person name="Land M."/>
            <person name="Hauser L."/>
            <person name="Chang Y.J."/>
            <person name="Jeffries C.D."/>
            <person name="Brettin T."/>
            <person name="Goker M."/>
            <person name="Beck B."/>
            <person name="Bristow J."/>
            <person name="Eisen J.A."/>
            <person name="Markowitz V."/>
            <person name="Hugenholtz P."/>
            <person name="Kyrpides N.C."/>
            <person name="Klenk H.P."/>
            <person name="Chen F."/>
        </authorList>
    </citation>
    <scope>NUCLEOTIDE SEQUENCE [LARGE SCALE GENOMIC DNA]</scope>
    <source>
        <strain evidence="5">ATCC 33386 / NCTC 11300</strain>
    </source>
</reference>
<dbReference type="SUPFAM" id="SSF46689">
    <property type="entry name" value="Homeodomain-like"/>
    <property type="match status" value="1"/>
</dbReference>
<keyword evidence="5" id="KW-1185">Reference proteome</keyword>
<dbReference type="InterPro" id="IPR001647">
    <property type="entry name" value="HTH_TetR"/>
</dbReference>
<name>D1APK1_SEBTE</name>
<dbReference type="Proteomes" id="UP000000845">
    <property type="component" value="Chromosome"/>
</dbReference>
<dbReference type="Gene3D" id="1.10.10.60">
    <property type="entry name" value="Homeodomain-like"/>
    <property type="match status" value="1"/>
</dbReference>
<dbReference type="PROSITE" id="PS50977">
    <property type="entry name" value="HTH_TETR_2"/>
    <property type="match status" value="1"/>
</dbReference>
<dbReference type="HOGENOM" id="CLU_069356_12_7_0"/>
<evidence type="ECO:0000313" key="4">
    <source>
        <dbReference type="EMBL" id="ACZ10035.1"/>
    </source>
</evidence>
<protein>
    <submittedName>
        <fullName evidence="4">Transcriptional regulator, TetR family</fullName>
    </submittedName>
</protein>
<dbReference type="KEGG" id="str:Sterm_3194"/>
<proteinExistence type="predicted"/>
<dbReference type="PANTHER" id="PTHR43479">
    <property type="entry name" value="ACREF/ENVCD OPERON REPRESSOR-RELATED"/>
    <property type="match status" value="1"/>
</dbReference>
<dbReference type="InterPro" id="IPR036271">
    <property type="entry name" value="Tet_transcr_reg_TetR-rel_C_sf"/>
</dbReference>
<accession>D1APK1</accession>
<dbReference type="PANTHER" id="PTHR43479:SF11">
    <property type="entry name" value="ACREF_ENVCD OPERON REPRESSOR-RELATED"/>
    <property type="match status" value="1"/>
</dbReference>
<evidence type="ECO:0000259" key="3">
    <source>
        <dbReference type="PROSITE" id="PS50977"/>
    </source>
</evidence>
<dbReference type="PRINTS" id="PR00455">
    <property type="entry name" value="HTHTETR"/>
</dbReference>
<dbReference type="AlphaFoldDB" id="D1APK1"/>
<evidence type="ECO:0000256" key="2">
    <source>
        <dbReference type="PROSITE-ProRule" id="PRU00335"/>
    </source>
</evidence>
<sequence length="188" mass="21682">MGDNETRTKIIKAAEELFKQKDYEDISIREICQLAGISIGAFYRHIGSKEQLFKIFHIQLGTEALKILFEKIDNKTPMEKISVVIDIYLDLITYFGYKFVKYFLTLSLNNEIFANPPGALHTFLKEYITEASNNGEFKPEYTIDYIFRALFSSLRGAAFDWSVNSGKSDIKADYSITLNILLNEFKKK</sequence>
<dbReference type="RefSeq" id="WP_012862617.1">
    <property type="nucleotide sequence ID" value="NC_013517.1"/>
</dbReference>
<feature type="domain" description="HTH tetR-type" evidence="3">
    <location>
        <begin position="4"/>
        <end position="64"/>
    </location>
</feature>
<dbReference type="EMBL" id="CP001739">
    <property type="protein sequence ID" value="ACZ10035.1"/>
    <property type="molecule type" value="Genomic_DNA"/>
</dbReference>
<evidence type="ECO:0000256" key="1">
    <source>
        <dbReference type="ARBA" id="ARBA00023125"/>
    </source>
</evidence>
<dbReference type="GO" id="GO:0003677">
    <property type="term" value="F:DNA binding"/>
    <property type="evidence" value="ECO:0007669"/>
    <property type="project" value="UniProtKB-UniRule"/>
</dbReference>
<gene>
    <name evidence="4" type="ordered locus">Sterm_3194</name>
</gene>
<dbReference type="STRING" id="526218.Sterm_3194"/>